<evidence type="ECO:0000256" key="1">
    <source>
        <dbReference type="SAM" id="MobiDB-lite"/>
    </source>
</evidence>
<organism evidence="2">
    <name type="scientific">Melanopsichium pennsylvanicum 4</name>
    <dbReference type="NCBI Taxonomy" id="1398559"/>
    <lineage>
        <taxon>Eukaryota</taxon>
        <taxon>Fungi</taxon>
        <taxon>Dikarya</taxon>
        <taxon>Basidiomycota</taxon>
        <taxon>Ustilaginomycotina</taxon>
        <taxon>Ustilaginomycetes</taxon>
        <taxon>Ustilaginales</taxon>
        <taxon>Ustilaginaceae</taxon>
        <taxon>Melanopsichium</taxon>
    </lineage>
</organism>
<dbReference type="InterPro" id="IPR044688">
    <property type="entry name" value="SCI-1-like"/>
</dbReference>
<dbReference type="EMBL" id="HG529927">
    <property type="protein sequence ID" value="CDI57126.1"/>
    <property type="molecule type" value="Genomic_DNA"/>
</dbReference>
<evidence type="ECO:0000313" key="2">
    <source>
        <dbReference type="EMBL" id="CDI57126.1"/>
    </source>
</evidence>
<feature type="compositionally biased region" description="Basic and acidic residues" evidence="1">
    <location>
        <begin position="46"/>
        <end position="68"/>
    </location>
</feature>
<sequence length="409" mass="47358">MSKADDQIPCSYPCIELNNMGTGDGNSRGHRRLQSPDPHSHRSQRERRSEHRDEISRGSRRDKDESHQRRSHSPSPRRTLLTSFDAIHSKLAQYNVSPLSNDDYYIRATEFKAWLAESKGKYLDEIPSKDARHYFYRFVRRWNDGKLPDEYYEGKVRSSAAAAGSSSQTRHRWAFTTKSTYTKAEEESLATIRDTVDTLTNGESRGAKEARDAERLAKKRRSAYSDTDARLDEPPSRDSGWKIRPTHGTQASSSSANARSYAEAQLEREHRQDLDRIAQSEARRRARQDQRDEEEALDRRSATGRDRMLEKKRERAAVNRAFADRRYEDDGIEIDDRELYDEPLIPRSSSSRAREDTKYSGASKRQQARQEIQIERKAELQEKVTALKEKDRATMEMFKAMAKERFNGA</sequence>
<accession>A0A077RCU2</accession>
<dbReference type="PANTHER" id="PTHR34117:SF1">
    <property type="entry name" value="STYLE CELL-CYCLE INHIBITOR 1"/>
    <property type="match status" value="1"/>
</dbReference>
<feature type="compositionally biased region" description="Low complexity" evidence="1">
    <location>
        <begin position="251"/>
        <end position="264"/>
    </location>
</feature>
<feature type="compositionally biased region" description="Basic and acidic residues" evidence="1">
    <location>
        <begin position="297"/>
        <end position="312"/>
    </location>
</feature>
<proteinExistence type="predicted"/>
<feature type="region of interest" description="Disordered" evidence="1">
    <location>
        <begin position="194"/>
        <end position="312"/>
    </location>
</feature>
<feature type="compositionally biased region" description="Basic and acidic residues" evidence="1">
    <location>
        <begin position="265"/>
        <end position="290"/>
    </location>
</feature>
<feature type="region of interest" description="Disordered" evidence="1">
    <location>
        <begin position="332"/>
        <end position="371"/>
    </location>
</feature>
<reference evidence="2" key="1">
    <citation type="journal article" date="2014" name="Genome Biol. Evol.">
        <title>Gene Loss Rather Than Gene Gain Is Associated with a Host Jump from Monocots to Dicots in the Smut Fungus Melanopsichium pennsylvanicum.</title>
        <authorList>
            <person name="Sharma R."/>
            <person name="Mishra B."/>
            <person name="Runge F."/>
            <person name="Thines M."/>
        </authorList>
    </citation>
    <scope>NUCLEOTIDE SEQUENCE</scope>
    <source>
        <strain evidence="2">4</strain>
    </source>
</reference>
<evidence type="ECO:0008006" key="3">
    <source>
        <dbReference type="Google" id="ProtNLM"/>
    </source>
</evidence>
<name>A0A077RCU2_9BASI</name>
<feature type="compositionally biased region" description="Basic and acidic residues" evidence="1">
    <location>
        <begin position="205"/>
        <end position="216"/>
    </location>
</feature>
<dbReference type="PANTHER" id="PTHR34117">
    <property type="entry name" value="STYLE CELL-CYCLE INHIBITOR 1"/>
    <property type="match status" value="1"/>
</dbReference>
<feature type="compositionally biased region" description="Basic and acidic residues" evidence="1">
    <location>
        <begin position="227"/>
        <end position="241"/>
    </location>
</feature>
<protein>
    <recommendedName>
        <fullName evidence="3">Splicing arginine serine-rich 12</fullName>
    </recommendedName>
</protein>
<dbReference type="AlphaFoldDB" id="A0A077RCU2"/>
<feature type="compositionally biased region" description="Acidic residues" evidence="1">
    <location>
        <begin position="332"/>
        <end position="341"/>
    </location>
</feature>
<feature type="region of interest" description="Disordered" evidence="1">
    <location>
        <begin position="1"/>
        <end position="79"/>
    </location>
</feature>